<dbReference type="InterPro" id="IPR048846">
    <property type="entry name" value="PaaX-like_central"/>
</dbReference>
<feature type="domain" description="Transcriptional repressor PaaX-like central Cas2-like" evidence="1">
    <location>
        <begin position="107"/>
        <end position="179"/>
    </location>
</feature>
<sequence>MEKIKKKRKLRVPVKKIILATIAIAGLVSVAVVAPNALQAIGYFSGNKKYKKYDQKYYVNSVVGGLLKKDLIKLEIKNGKKYIRLTKKGEQELARLELNDFKIKKPKKWDKKWRIVIFDIKETRKGTRTILRSTLSRLGFVKLQNSVWVFPYDCKELIVMMKSSLFLGKDVLYMTVEKIENDKWLKEVFGLK</sequence>
<evidence type="ECO:0000313" key="2">
    <source>
        <dbReference type="EMBL" id="OGD67623.1"/>
    </source>
</evidence>
<dbReference type="STRING" id="1797582.A2442_03565"/>
<dbReference type="Proteomes" id="UP000179003">
    <property type="component" value="Unassembled WGS sequence"/>
</dbReference>
<dbReference type="SUPFAM" id="SSF143430">
    <property type="entry name" value="TTP0101/SSO1404-like"/>
    <property type="match status" value="1"/>
</dbReference>
<evidence type="ECO:0000313" key="3">
    <source>
        <dbReference type="Proteomes" id="UP000179003"/>
    </source>
</evidence>
<dbReference type="Pfam" id="PF20803">
    <property type="entry name" value="PaaX_M"/>
    <property type="match status" value="1"/>
</dbReference>
<organism evidence="2 3">
    <name type="scientific">Candidatus Campbellbacteria bacterium RIFOXYC2_FULL_35_25</name>
    <dbReference type="NCBI Taxonomy" id="1797582"/>
    <lineage>
        <taxon>Bacteria</taxon>
        <taxon>Candidatus Campbelliibacteriota</taxon>
    </lineage>
</organism>
<dbReference type="Gene3D" id="3.30.70.2650">
    <property type="match status" value="1"/>
</dbReference>
<gene>
    <name evidence="2" type="ORF">A2442_03565</name>
</gene>
<proteinExistence type="predicted"/>
<evidence type="ECO:0000259" key="1">
    <source>
        <dbReference type="Pfam" id="PF20803"/>
    </source>
</evidence>
<dbReference type="AlphaFoldDB" id="A0A1F5EJV3"/>
<accession>A0A1F5EJV3</accession>
<dbReference type="EMBL" id="MFAE01000002">
    <property type="protein sequence ID" value="OGD67623.1"/>
    <property type="molecule type" value="Genomic_DNA"/>
</dbReference>
<reference evidence="2 3" key="1">
    <citation type="journal article" date="2016" name="Nat. Commun.">
        <title>Thousands of microbial genomes shed light on interconnected biogeochemical processes in an aquifer system.</title>
        <authorList>
            <person name="Anantharaman K."/>
            <person name="Brown C.T."/>
            <person name="Hug L.A."/>
            <person name="Sharon I."/>
            <person name="Castelle C.J."/>
            <person name="Probst A.J."/>
            <person name="Thomas B.C."/>
            <person name="Singh A."/>
            <person name="Wilkins M.J."/>
            <person name="Karaoz U."/>
            <person name="Brodie E.L."/>
            <person name="Williams K.H."/>
            <person name="Hubbard S.S."/>
            <person name="Banfield J.F."/>
        </authorList>
    </citation>
    <scope>NUCLEOTIDE SEQUENCE [LARGE SCALE GENOMIC DNA]</scope>
</reference>
<name>A0A1F5EJV3_9BACT</name>
<protein>
    <recommendedName>
        <fullName evidence="1">Transcriptional repressor PaaX-like central Cas2-like domain-containing protein</fullName>
    </recommendedName>
</protein>
<comment type="caution">
    <text evidence="2">The sequence shown here is derived from an EMBL/GenBank/DDBJ whole genome shotgun (WGS) entry which is preliminary data.</text>
</comment>